<reference evidence="1 2" key="1">
    <citation type="submission" date="2018-02" db="EMBL/GenBank/DDBJ databases">
        <title>Acetobacter orientalis genome.</title>
        <authorList>
            <person name="Nakashima N."/>
            <person name="Tamura T."/>
        </authorList>
    </citation>
    <scope>NUCLEOTIDE SEQUENCE [LARGE SCALE GENOMIC DNA]</scope>
    <source>
        <strain evidence="1 2">FAN1</strain>
    </source>
</reference>
<proteinExistence type="predicted"/>
<name>A0A2Z5ZKD8_9PROT</name>
<gene>
    <name evidence="1" type="ORF">AcetOrient_orf04049</name>
</gene>
<dbReference type="AlphaFoldDB" id="A0A2Z5ZKD8"/>
<protein>
    <submittedName>
        <fullName evidence="1">Uncharacterized protein</fullName>
    </submittedName>
</protein>
<dbReference type="EMBL" id="AP018515">
    <property type="protein sequence ID" value="BBC81011.1"/>
    <property type="molecule type" value="Genomic_DNA"/>
</dbReference>
<evidence type="ECO:0000313" key="1">
    <source>
        <dbReference type="EMBL" id="BBC81011.1"/>
    </source>
</evidence>
<dbReference type="KEGG" id="aot:AcetOri_orf04049"/>
<dbReference type="Proteomes" id="UP000270034">
    <property type="component" value="Chromosome"/>
</dbReference>
<organism evidence="1 2">
    <name type="scientific">Acetobacter orientalis</name>
    <dbReference type="NCBI Taxonomy" id="146474"/>
    <lineage>
        <taxon>Bacteria</taxon>
        <taxon>Pseudomonadati</taxon>
        <taxon>Pseudomonadota</taxon>
        <taxon>Alphaproteobacteria</taxon>
        <taxon>Acetobacterales</taxon>
        <taxon>Acetobacteraceae</taxon>
        <taxon>Acetobacter</taxon>
    </lineage>
</organism>
<accession>A0A2Z5ZKD8</accession>
<evidence type="ECO:0000313" key="2">
    <source>
        <dbReference type="Proteomes" id="UP000270034"/>
    </source>
</evidence>
<sequence length="43" mass="4783">MQGLFSSLRLFVCETIMTLATPKKLCCLCALKHKGSKYGGFRT</sequence>